<dbReference type="EMBL" id="KC292028">
    <property type="protein sequence ID" value="AGM11861.1"/>
    <property type="molecule type" value="Genomic_DNA"/>
</dbReference>
<evidence type="ECO:0000256" key="1">
    <source>
        <dbReference type="SAM" id="MobiDB-lite"/>
    </source>
</evidence>
<protein>
    <submittedName>
        <fullName evidence="2">Uncharacterized protein</fullName>
    </submittedName>
</protein>
<accession>R4THS2</accession>
<gene>
    <name evidence="2" type="primary">77</name>
    <name evidence="2" type="ORF">HCTV2_77</name>
</gene>
<evidence type="ECO:0000313" key="2">
    <source>
        <dbReference type="EMBL" id="AGM11861.1"/>
    </source>
</evidence>
<dbReference type="GeneID" id="16193628"/>
<organism evidence="2 3">
    <name type="scientific">Haloarcula californiae tailed virus 2</name>
    <dbReference type="NCBI Taxonomy" id="1273747"/>
    <lineage>
        <taxon>Viruses</taxon>
        <taxon>Duplodnaviria</taxon>
        <taxon>Heunggongvirae</taxon>
        <taxon>Uroviricota</taxon>
        <taxon>Caudoviricetes</taxon>
        <taxon>Saparoviridae</taxon>
        <taxon>Samsavirus</taxon>
        <taxon>Samsavirus crystalli</taxon>
        <taxon>Samsavirus HCTV2</taxon>
    </lineage>
</organism>
<dbReference type="Proteomes" id="UP000204143">
    <property type="component" value="Segment"/>
</dbReference>
<feature type="region of interest" description="Disordered" evidence="1">
    <location>
        <begin position="1"/>
        <end position="29"/>
    </location>
</feature>
<feature type="compositionally biased region" description="Polar residues" evidence="1">
    <location>
        <begin position="1"/>
        <end position="11"/>
    </location>
</feature>
<proteinExistence type="predicted"/>
<name>R4THS2_9CAUD</name>
<keyword evidence="3" id="KW-1185">Reference proteome</keyword>
<reference evidence="2 3" key="1">
    <citation type="submission" date="2012-12" db="EMBL/GenBank/DDBJ databases">
        <authorList>
            <person name="Sencilo A."/>
            <person name="Jacobs-Sera D."/>
            <person name="Russell D.A."/>
            <person name="Ko C."/>
            <person name="Bowman C.A."/>
            <person name="Atanasova N."/>
            <person name="Osterlund E."/>
            <person name="Oksanen H.M."/>
            <person name="Bamford D.H."/>
            <person name="Hatfull G.F."/>
            <person name="Roine E."/>
            <person name="Hendrix R.W."/>
        </authorList>
    </citation>
    <scope>NUCLEOTIDE SEQUENCE [LARGE SCALE GENOMIC DNA]</scope>
</reference>
<dbReference type="KEGG" id="vg:16193628"/>
<evidence type="ECO:0000313" key="3">
    <source>
        <dbReference type="Proteomes" id="UP000204143"/>
    </source>
</evidence>
<sequence>MVNTRKSARNYTRSRELPPGIVQDRPCPWRRGRPRVCAKVIDDSGAAPQYDSVTHG</sequence>
<dbReference type="RefSeq" id="YP_008058439.1">
    <property type="nucleotide sequence ID" value="NC_021319.1"/>
</dbReference>